<dbReference type="RefSeq" id="WP_073666294.1">
    <property type="nucleotide sequence ID" value="NZ_JAOCDG010000003.1"/>
</dbReference>
<comment type="caution">
    <text evidence="1">The sequence shown here is derived from an EMBL/GenBank/DDBJ whole genome shotgun (WGS) entry which is preliminary data.</text>
</comment>
<dbReference type="AlphaFoldDB" id="A0ABD4XW47"/>
<dbReference type="Proteomes" id="UP001161139">
    <property type="component" value="Unassembled WGS sequence"/>
</dbReference>
<protein>
    <submittedName>
        <fullName evidence="1">Plasmid replication initiator TrfA</fullName>
    </submittedName>
</protein>
<reference evidence="1" key="1">
    <citation type="submission" date="2022-09" db="EMBL/GenBank/DDBJ databases">
        <title>Intensive care unit water sources are persistently colonized with multi-drug resistant bacteria and are the site of extensive horizontal gene transfer of antibiotic resistance genes.</title>
        <authorList>
            <person name="Diorio-Toth L."/>
        </authorList>
    </citation>
    <scope>NUCLEOTIDE SEQUENCE</scope>
    <source>
        <strain evidence="1">GD03864</strain>
    </source>
</reference>
<evidence type="ECO:0000313" key="2">
    <source>
        <dbReference type="Proteomes" id="UP001161139"/>
    </source>
</evidence>
<dbReference type="EMBL" id="JAOCDG010000003">
    <property type="protein sequence ID" value="MDH0686979.1"/>
    <property type="molecule type" value="Genomic_DNA"/>
</dbReference>
<gene>
    <name evidence="1" type="primary">trfA</name>
    <name evidence="1" type="ORF">N5D09_02620</name>
</gene>
<organism evidence="1 2">
    <name type="scientific">Stutzerimonas stutzeri</name>
    <name type="common">Pseudomonas stutzeri</name>
    <dbReference type="NCBI Taxonomy" id="316"/>
    <lineage>
        <taxon>Bacteria</taxon>
        <taxon>Pseudomonadati</taxon>
        <taxon>Pseudomonadota</taxon>
        <taxon>Gammaproteobacteria</taxon>
        <taxon>Pseudomonadales</taxon>
        <taxon>Pseudomonadaceae</taxon>
        <taxon>Stutzerimonas</taxon>
    </lineage>
</organism>
<dbReference type="InterPro" id="IPR010751">
    <property type="entry name" value="TrfA"/>
</dbReference>
<accession>A0ABD4XW47</accession>
<evidence type="ECO:0000313" key="1">
    <source>
        <dbReference type="EMBL" id="MDH0686979.1"/>
    </source>
</evidence>
<dbReference type="Pfam" id="PF07042">
    <property type="entry name" value="TrfA"/>
    <property type="match status" value="1"/>
</dbReference>
<proteinExistence type="predicted"/>
<name>A0ABD4XW47_STUST</name>
<sequence length="293" mass="33043">MTDPVEQVRALQRKAADRNTSLKSGLSLELFAQGDLLPPVTDLAPSTLPEWSDAVRGVPNAIIRGALFAAVQGKTRRYMKGEVVEQGDGMTIKFTGMQLDQSDLDVWETLIHISRHTPKGEKFYFHAGAVLSYLGRPRGGDHYRWLNESINRMISGAVSITFDDRYTYSSNMLKAWKDEITQDYIIQLDEQLLSLYSLGWTQINWAQRDALRGKPIALWLHGWYCSHTNPEDISIDRIQQLCGSSNKNRDSFKAKVKAALEEIKEIGAIANYSVSRNGIVHVERNPFNTLPGF</sequence>